<gene>
    <name evidence="1" type="ORF">FNB79_10835</name>
</gene>
<sequence>MASKELKNIFLSASIPLPERDAKYYETADVIAIRDAVIALCTTVLPNHRLIWGGHPSITPLVNYVLQKLNMDVQDHVTLYQSRFFERFYPEDNNKFENVILTPTMEDRDNSLRLMRELMLGDKEFAAGIFIGGMDGVEDEYKMFRELHPEALIIPLASTGAAAKFIYENSINRNERFQNDYAFSSTFQELLIDKI</sequence>
<dbReference type="KEGG" id="fop:FNB79_10835"/>
<dbReference type="InterPro" id="IPR041197">
    <property type="entry name" value="LD_cluster3"/>
</dbReference>
<dbReference type="EMBL" id="CP041637">
    <property type="protein sequence ID" value="QDO94437.1"/>
    <property type="molecule type" value="Genomic_DNA"/>
</dbReference>
<proteinExistence type="predicted"/>
<dbReference type="OrthoDB" id="5525437at2"/>
<dbReference type="Proteomes" id="UP000319209">
    <property type="component" value="Chromosome"/>
</dbReference>
<evidence type="ECO:0000313" key="1">
    <source>
        <dbReference type="EMBL" id="QDO94437.1"/>
    </source>
</evidence>
<evidence type="ECO:0000313" key="2">
    <source>
        <dbReference type="Proteomes" id="UP000319209"/>
    </source>
</evidence>
<dbReference type="RefSeq" id="WP_143381322.1">
    <property type="nucleotide sequence ID" value="NZ_CP041637.1"/>
</dbReference>
<reference evidence="1 2" key="1">
    <citation type="submission" date="2019-07" db="EMBL/GenBank/DDBJ databases">
        <title>Genome sequencing for Formosa sp. PS13.</title>
        <authorList>
            <person name="Park S.-J."/>
        </authorList>
    </citation>
    <scope>NUCLEOTIDE SEQUENCE [LARGE SCALE GENOMIC DNA]</scope>
    <source>
        <strain evidence="1 2">PS13</strain>
    </source>
</reference>
<name>A0A516GSD6_9FLAO</name>
<keyword evidence="2" id="KW-1185">Reference proteome</keyword>
<dbReference type="Pfam" id="PF18180">
    <property type="entry name" value="LD_cluster3"/>
    <property type="match status" value="1"/>
</dbReference>
<protein>
    <submittedName>
        <fullName evidence="1">Uncharacterized protein</fullName>
    </submittedName>
</protein>
<organism evidence="1 2">
    <name type="scientific">Formosa sediminum</name>
    <dbReference type="NCBI Taxonomy" id="2594004"/>
    <lineage>
        <taxon>Bacteria</taxon>
        <taxon>Pseudomonadati</taxon>
        <taxon>Bacteroidota</taxon>
        <taxon>Flavobacteriia</taxon>
        <taxon>Flavobacteriales</taxon>
        <taxon>Flavobacteriaceae</taxon>
        <taxon>Formosa</taxon>
    </lineage>
</organism>
<accession>A0A516GSD6</accession>
<dbReference type="AlphaFoldDB" id="A0A516GSD6"/>